<name>A0A6J7SJK4_9ZZZZ</name>
<sequence length="31" mass="3674">MKNPDAHCGERPGHQFWRDIQNGNRRAAVRR</sequence>
<evidence type="ECO:0000256" key="1">
    <source>
        <dbReference type="SAM" id="MobiDB-lite"/>
    </source>
</evidence>
<proteinExistence type="predicted"/>
<feature type="compositionally biased region" description="Basic and acidic residues" evidence="1">
    <location>
        <begin position="1"/>
        <end position="17"/>
    </location>
</feature>
<accession>A0A6J7SJK4</accession>
<protein>
    <submittedName>
        <fullName evidence="2">Unannotated protein</fullName>
    </submittedName>
</protein>
<organism evidence="2">
    <name type="scientific">freshwater metagenome</name>
    <dbReference type="NCBI Taxonomy" id="449393"/>
    <lineage>
        <taxon>unclassified sequences</taxon>
        <taxon>metagenomes</taxon>
        <taxon>ecological metagenomes</taxon>
    </lineage>
</organism>
<evidence type="ECO:0000313" key="2">
    <source>
        <dbReference type="EMBL" id="CAB5041519.1"/>
    </source>
</evidence>
<dbReference type="AlphaFoldDB" id="A0A6J7SJK4"/>
<reference evidence="2" key="1">
    <citation type="submission" date="2020-05" db="EMBL/GenBank/DDBJ databases">
        <authorList>
            <person name="Chiriac C."/>
            <person name="Salcher M."/>
            <person name="Ghai R."/>
            <person name="Kavagutti S V."/>
        </authorList>
    </citation>
    <scope>NUCLEOTIDE SEQUENCE</scope>
</reference>
<gene>
    <name evidence="2" type="ORF">UFOPK4150_02516</name>
</gene>
<dbReference type="EMBL" id="CAFBPU010000105">
    <property type="protein sequence ID" value="CAB5041519.1"/>
    <property type="molecule type" value="Genomic_DNA"/>
</dbReference>
<feature type="region of interest" description="Disordered" evidence="1">
    <location>
        <begin position="1"/>
        <end position="31"/>
    </location>
</feature>